<dbReference type="InterPro" id="IPR013005">
    <property type="entry name" value="Ribosomal_uL4-like"/>
</dbReference>
<protein>
    <recommendedName>
        <fullName evidence="4">Large ribosomal subunit protein uL4m</fullName>
    </recommendedName>
</protein>
<gene>
    <name evidence="6" type="ORF">DACRYDRAFT_116326</name>
</gene>
<sequence>MFALIARGRTVSAHAARPLLSYVRLGRAIVQSAQSRRNSTDVEAGYPHTQEGPGAQWLTTSLPEITPKSGITTVPWEPKPVYVPLSSLLVRQPGHQRACSKVVALEPSVFDHPIRRDILHLCVVYHRDALRQGTAANKNRAEVSGSGKKLRPQKGTGRARLGDRGNPMLRGGGRAFAKKARDFSTSLPRKMQEMGMRVALSAKMREQALGVVESLEWPGVKTGEFKQRIGSLGWKRVLFIHGASHVPENLRRSSSNLRDVHCTTAKDVTVYDLLKWQMVVLDIGAVDWFHQQLGKKPLPAENIGGHIRDV</sequence>
<dbReference type="HOGENOM" id="CLU_041575_4_1_1"/>
<dbReference type="OrthoDB" id="275876at2759"/>
<dbReference type="RefSeq" id="XP_040628801.1">
    <property type="nucleotide sequence ID" value="XM_040770180.1"/>
</dbReference>
<comment type="similarity">
    <text evidence="1">Belongs to the universal ribosomal protein uL4 family.</text>
</comment>
<dbReference type="GO" id="GO:0005840">
    <property type="term" value="C:ribosome"/>
    <property type="evidence" value="ECO:0007669"/>
    <property type="project" value="UniProtKB-KW"/>
</dbReference>
<dbReference type="PANTHER" id="PTHR10746">
    <property type="entry name" value="50S RIBOSOMAL PROTEIN L4"/>
    <property type="match status" value="1"/>
</dbReference>
<dbReference type="GeneID" id="63685242"/>
<dbReference type="EMBL" id="JH795863">
    <property type="protein sequence ID" value="EJU01904.1"/>
    <property type="molecule type" value="Genomic_DNA"/>
</dbReference>
<feature type="region of interest" description="Disordered" evidence="5">
    <location>
        <begin position="34"/>
        <end position="53"/>
    </location>
</feature>
<feature type="region of interest" description="Disordered" evidence="5">
    <location>
        <begin position="135"/>
        <end position="172"/>
    </location>
</feature>
<evidence type="ECO:0000256" key="5">
    <source>
        <dbReference type="SAM" id="MobiDB-lite"/>
    </source>
</evidence>
<dbReference type="OMA" id="WIENTDA"/>
<dbReference type="Pfam" id="PF00573">
    <property type="entry name" value="Ribosomal_L4"/>
    <property type="match status" value="1"/>
</dbReference>
<organism evidence="6 7">
    <name type="scientific">Dacryopinax primogenitus (strain DJM 731)</name>
    <name type="common">Brown rot fungus</name>
    <dbReference type="NCBI Taxonomy" id="1858805"/>
    <lineage>
        <taxon>Eukaryota</taxon>
        <taxon>Fungi</taxon>
        <taxon>Dikarya</taxon>
        <taxon>Basidiomycota</taxon>
        <taxon>Agaricomycotina</taxon>
        <taxon>Dacrymycetes</taxon>
        <taxon>Dacrymycetales</taxon>
        <taxon>Dacrymycetaceae</taxon>
        <taxon>Dacryopinax</taxon>
    </lineage>
</organism>
<dbReference type="GO" id="GO:0006412">
    <property type="term" value="P:translation"/>
    <property type="evidence" value="ECO:0007669"/>
    <property type="project" value="InterPro"/>
</dbReference>
<dbReference type="STRING" id="1858805.M5FZG3"/>
<reference evidence="6 7" key="1">
    <citation type="journal article" date="2012" name="Science">
        <title>The Paleozoic origin of enzymatic lignin decomposition reconstructed from 31 fungal genomes.</title>
        <authorList>
            <person name="Floudas D."/>
            <person name="Binder M."/>
            <person name="Riley R."/>
            <person name="Barry K."/>
            <person name="Blanchette R.A."/>
            <person name="Henrissat B."/>
            <person name="Martinez A.T."/>
            <person name="Otillar R."/>
            <person name="Spatafora J.W."/>
            <person name="Yadav J.S."/>
            <person name="Aerts A."/>
            <person name="Benoit I."/>
            <person name="Boyd A."/>
            <person name="Carlson A."/>
            <person name="Copeland A."/>
            <person name="Coutinho P.M."/>
            <person name="de Vries R.P."/>
            <person name="Ferreira P."/>
            <person name="Findley K."/>
            <person name="Foster B."/>
            <person name="Gaskell J."/>
            <person name="Glotzer D."/>
            <person name="Gorecki P."/>
            <person name="Heitman J."/>
            <person name="Hesse C."/>
            <person name="Hori C."/>
            <person name="Igarashi K."/>
            <person name="Jurgens J.A."/>
            <person name="Kallen N."/>
            <person name="Kersten P."/>
            <person name="Kohler A."/>
            <person name="Kuees U."/>
            <person name="Kumar T.K.A."/>
            <person name="Kuo A."/>
            <person name="LaButti K."/>
            <person name="Larrondo L.F."/>
            <person name="Lindquist E."/>
            <person name="Ling A."/>
            <person name="Lombard V."/>
            <person name="Lucas S."/>
            <person name="Lundell T."/>
            <person name="Martin R."/>
            <person name="McLaughlin D.J."/>
            <person name="Morgenstern I."/>
            <person name="Morin E."/>
            <person name="Murat C."/>
            <person name="Nagy L.G."/>
            <person name="Nolan M."/>
            <person name="Ohm R.A."/>
            <person name="Patyshakuliyeva A."/>
            <person name="Rokas A."/>
            <person name="Ruiz-Duenas F.J."/>
            <person name="Sabat G."/>
            <person name="Salamov A."/>
            <person name="Samejima M."/>
            <person name="Schmutz J."/>
            <person name="Slot J.C."/>
            <person name="St John F."/>
            <person name="Stenlid J."/>
            <person name="Sun H."/>
            <person name="Sun S."/>
            <person name="Syed K."/>
            <person name="Tsang A."/>
            <person name="Wiebenga A."/>
            <person name="Young D."/>
            <person name="Pisabarro A."/>
            <person name="Eastwood D.C."/>
            <person name="Martin F."/>
            <person name="Cullen D."/>
            <person name="Grigoriev I.V."/>
            <person name="Hibbett D.S."/>
        </authorList>
    </citation>
    <scope>NUCLEOTIDE SEQUENCE [LARGE SCALE GENOMIC DNA]</scope>
    <source>
        <strain evidence="6 7">DJM-731 SS1</strain>
    </source>
</reference>
<evidence type="ECO:0000256" key="2">
    <source>
        <dbReference type="ARBA" id="ARBA00022980"/>
    </source>
</evidence>
<keyword evidence="3" id="KW-0687">Ribonucleoprotein</keyword>
<dbReference type="NCBIfam" id="TIGR03953">
    <property type="entry name" value="rplD_bact"/>
    <property type="match status" value="1"/>
</dbReference>
<dbReference type="InterPro" id="IPR023574">
    <property type="entry name" value="Ribosomal_uL4_dom_sf"/>
</dbReference>
<evidence type="ECO:0000256" key="4">
    <source>
        <dbReference type="ARBA" id="ARBA00040565"/>
    </source>
</evidence>
<dbReference type="AlphaFoldDB" id="M5FZG3"/>
<evidence type="ECO:0000256" key="1">
    <source>
        <dbReference type="ARBA" id="ARBA00010528"/>
    </source>
</evidence>
<proteinExistence type="inferred from homology"/>
<dbReference type="Proteomes" id="UP000030653">
    <property type="component" value="Unassembled WGS sequence"/>
</dbReference>
<dbReference type="PANTHER" id="PTHR10746:SF6">
    <property type="entry name" value="LARGE RIBOSOMAL SUBUNIT PROTEIN UL4M"/>
    <property type="match status" value="1"/>
</dbReference>
<dbReference type="InterPro" id="IPR002136">
    <property type="entry name" value="Ribosomal_uL4"/>
</dbReference>
<dbReference type="SUPFAM" id="SSF52166">
    <property type="entry name" value="Ribosomal protein L4"/>
    <property type="match status" value="1"/>
</dbReference>
<evidence type="ECO:0000313" key="7">
    <source>
        <dbReference type="Proteomes" id="UP000030653"/>
    </source>
</evidence>
<evidence type="ECO:0000313" key="6">
    <source>
        <dbReference type="EMBL" id="EJU01904.1"/>
    </source>
</evidence>
<name>M5FZG3_DACPD</name>
<dbReference type="Gene3D" id="3.40.1370.10">
    <property type="match status" value="1"/>
</dbReference>
<evidence type="ECO:0000256" key="3">
    <source>
        <dbReference type="ARBA" id="ARBA00023274"/>
    </source>
</evidence>
<dbReference type="GO" id="GO:0003735">
    <property type="term" value="F:structural constituent of ribosome"/>
    <property type="evidence" value="ECO:0007669"/>
    <property type="project" value="InterPro"/>
</dbReference>
<accession>M5FZG3</accession>
<dbReference type="GO" id="GO:1990904">
    <property type="term" value="C:ribonucleoprotein complex"/>
    <property type="evidence" value="ECO:0007669"/>
    <property type="project" value="UniProtKB-KW"/>
</dbReference>
<keyword evidence="2 6" id="KW-0689">Ribosomal protein</keyword>
<keyword evidence="7" id="KW-1185">Reference proteome</keyword>